<protein>
    <submittedName>
        <fullName evidence="1">Uncharacterized protein</fullName>
    </submittedName>
</protein>
<comment type="caution">
    <text evidence="1">The sequence shown here is derived from an EMBL/GenBank/DDBJ whole genome shotgun (WGS) entry which is preliminary data.</text>
</comment>
<gene>
    <name evidence="1" type="ORF">VFPPC_16204</name>
</gene>
<keyword evidence="2" id="KW-1185">Reference proteome</keyword>
<proteinExistence type="predicted"/>
<dbReference type="GeneID" id="28857951"/>
<dbReference type="EMBL" id="LSBJ02000005">
    <property type="protein sequence ID" value="OAQ64360.1"/>
    <property type="molecule type" value="Genomic_DNA"/>
</dbReference>
<dbReference type="AlphaFoldDB" id="A0A179FGF0"/>
<evidence type="ECO:0000313" key="1">
    <source>
        <dbReference type="EMBL" id="OAQ64360.1"/>
    </source>
</evidence>
<dbReference type="KEGG" id="pchm:VFPPC_16204"/>
<name>A0A179FGF0_METCM</name>
<accession>A0A179FGF0</accession>
<dbReference type="RefSeq" id="XP_018141674.1">
    <property type="nucleotide sequence ID" value="XM_018293957.1"/>
</dbReference>
<reference evidence="1 2" key="1">
    <citation type="journal article" date="2016" name="PLoS Pathog.">
        <title>Biosynthesis of antibiotic leucinostatins in bio-control fungus Purpureocillium lilacinum and their inhibition on phytophthora revealed by genome mining.</title>
        <authorList>
            <person name="Wang G."/>
            <person name="Liu Z."/>
            <person name="Lin R."/>
            <person name="Li E."/>
            <person name="Mao Z."/>
            <person name="Ling J."/>
            <person name="Yang Y."/>
            <person name="Yin W.B."/>
            <person name="Xie B."/>
        </authorList>
    </citation>
    <scope>NUCLEOTIDE SEQUENCE [LARGE SCALE GENOMIC DNA]</scope>
    <source>
        <strain evidence="1">170</strain>
    </source>
</reference>
<sequence length="184" mass="19784">MAWVSARCAGHPSPSWDPKVPNIGVLEVPWLHSGCTLAASPGRGQVVARPWPMDHVSWDDPGEINIKHHNHVPVIAANPCPMHPPSRPLCSGRSSHLHLQIHLHRVAESLLCAICNNNTPYLCGCCLVCLLLSGLVFEVRGAAQSVRPSVPGTLVCSATTVPGYIQFNSPLASDRGPVEDFWAS</sequence>
<evidence type="ECO:0000313" key="2">
    <source>
        <dbReference type="Proteomes" id="UP000078397"/>
    </source>
</evidence>
<dbReference type="Proteomes" id="UP000078397">
    <property type="component" value="Unassembled WGS sequence"/>
</dbReference>
<organism evidence="1 2">
    <name type="scientific">Pochonia chlamydosporia 170</name>
    <dbReference type="NCBI Taxonomy" id="1380566"/>
    <lineage>
        <taxon>Eukaryota</taxon>
        <taxon>Fungi</taxon>
        <taxon>Dikarya</taxon>
        <taxon>Ascomycota</taxon>
        <taxon>Pezizomycotina</taxon>
        <taxon>Sordariomycetes</taxon>
        <taxon>Hypocreomycetidae</taxon>
        <taxon>Hypocreales</taxon>
        <taxon>Clavicipitaceae</taxon>
        <taxon>Pochonia</taxon>
    </lineage>
</organism>